<organism evidence="8 9">
    <name type="scientific">Sphingomonas cremea</name>
    <dbReference type="NCBI Taxonomy" id="2904799"/>
    <lineage>
        <taxon>Bacteria</taxon>
        <taxon>Pseudomonadati</taxon>
        <taxon>Pseudomonadota</taxon>
        <taxon>Alphaproteobacteria</taxon>
        <taxon>Sphingomonadales</taxon>
        <taxon>Sphingomonadaceae</taxon>
        <taxon>Sphingomonas</taxon>
    </lineage>
</organism>
<accession>A0A9X1QIJ8</accession>
<dbReference type="EMBL" id="JAKFGM010000001">
    <property type="protein sequence ID" value="MCF2514050.1"/>
    <property type="molecule type" value="Genomic_DNA"/>
</dbReference>
<feature type="transmembrane region" description="Helical" evidence="7">
    <location>
        <begin position="168"/>
        <end position="188"/>
    </location>
</feature>
<keyword evidence="9" id="KW-1185">Reference proteome</keyword>
<dbReference type="InterPro" id="IPR017039">
    <property type="entry name" value="Virul_fac_BrkB"/>
</dbReference>
<protein>
    <submittedName>
        <fullName evidence="8">YihY/virulence factor BrkB family protein</fullName>
    </submittedName>
</protein>
<dbReference type="NCBIfam" id="TIGR00765">
    <property type="entry name" value="yihY_not_rbn"/>
    <property type="match status" value="1"/>
</dbReference>
<evidence type="ECO:0000313" key="8">
    <source>
        <dbReference type="EMBL" id="MCF2514050.1"/>
    </source>
</evidence>
<feature type="transmembrane region" description="Helical" evidence="7">
    <location>
        <begin position="83"/>
        <end position="110"/>
    </location>
</feature>
<keyword evidence="5 7" id="KW-0472">Membrane</keyword>
<comment type="subcellular location">
    <subcellularLocation>
        <location evidence="1">Cell membrane</location>
        <topology evidence="1">Multi-pass membrane protein</topology>
    </subcellularLocation>
</comment>
<comment type="caution">
    <text evidence="8">The sequence shown here is derived from an EMBL/GenBank/DDBJ whole genome shotgun (WGS) entry which is preliminary data.</text>
</comment>
<dbReference type="RefSeq" id="WP_235066534.1">
    <property type="nucleotide sequence ID" value="NZ_JAKFGM010000001.1"/>
</dbReference>
<evidence type="ECO:0000256" key="2">
    <source>
        <dbReference type="ARBA" id="ARBA00022475"/>
    </source>
</evidence>
<name>A0A9X1QIJ8_9SPHN</name>
<evidence type="ECO:0000256" key="4">
    <source>
        <dbReference type="ARBA" id="ARBA00022989"/>
    </source>
</evidence>
<feature type="transmembrane region" description="Helical" evidence="7">
    <location>
        <begin position="12"/>
        <end position="36"/>
    </location>
</feature>
<feature type="transmembrane region" description="Helical" evidence="7">
    <location>
        <begin position="229"/>
        <end position="253"/>
    </location>
</feature>
<gene>
    <name evidence="8" type="ORF">LVY65_03055</name>
</gene>
<feature type="transmembrane region" description="Helical" evidence="7">
    <location>
        <begin position="200"/>
        <end position="223"/>
    </location>
</feature>
<dbReference type="Proteomes" id="UP001139410">
    <property type="component" value="Unassembled WGS sequence"/>
</dbReference>
<evidence type="ECO:0000256" key="7">
    <source>
        <dbReference type="SAM" id="Phobius"/>
    </source>
</evidence>
<dbReference type="Pfam" id="PF03631">
    <property type="entry name" value="Virul_fac_BrkB"/>
    <property type="match status" value="1"/>
</dbReference>
<keyword evidence="3 7" id="KW-0812">Transmembrane</keyword>
<dbReference type="PANTHER" id="PTHR30213">
    <property type="entry name" value="INNER MEMBRANE PROTEIN YHJD"/>
    <property type="match status" value="1"/>
</dbReference>
<feature type="transmembrane region" description="Helical" evidence="7">
    <location>
        <begin position="122"/>
        <end position="148"/>
    </location>
</feature>
<evidence type="ECO:0000256" key="6">
    <source>
        <dbReference type="SAM" id="MobiDB-lite"/>
    </source>
</evidence>
<reference evidence="8" key="1">
    <citation type="submission" date="2022-01" db="EMBL/GenBank/DDBJ databases">
        <authorList>
            <person name="Jo J.-H."/>
            <person name="Im W.-T."/>
        </authorList>
    </citation>
    <scope>NUCLEOTIDE SEQUENCE</scope>
    <source>
        <strain evidence="8">G124</strain>
    </source>
</reference>
<keyword evidence="4 7" id="KW-1133">Transmembrane helix</keyword>
<evidence type="ECO:0000256" key="3">
    <source>
        <dbReference type="ARBA" id="ARBA00022692"/>
    </source>
</evidence>
<keyword evidence="2" id="KW-1003">Cell membrane</keyword>
<dbReference type="PIRSF" id="PIRSF035875">
    <property type="entry name" value="RNase_BN"/>
    <property type="match status" value="1"/>
</dbReference>
<evidence type="ECO:0000313" key="9">
    <source>
        <dbReference type="Proteomes" id="UP001139410"/>
    </source>
</evidence>
<evidence type="ECO:0000256" key="5">
    <source>
        <dbReference type="ARBA" id="ARBA00023136"/>
    </source>
</evidence>
<feature type="transmembrane region" description="Helical" evidence="7">
    <location>
        <begin position="48"/>
        <end position="71"/>
    </location>
</feature>
<dbReference type="AlphaFoldDB" id="A0A9X1QIJ8"/>
<dbReference type="GO" id="GO:0005886">
    <property type="term" value="C:plasma membrane"/>
    <property type="evidence" value="ECO:0007669"/>
    <property type="project" value="UniProtKB-SubCell"/>
</dbReference>
<proteinExistence type="predicted"/>
<sequence>MRVWNESWVDNIGLVAAGVAFYGFLAVVPLLGLLVLSYGMVTDPDTVVSHVMVLIHVLPADVAVLIGQLLMNAVQTSEQTKGFGFLIAVLVGLYAGGNGAGSIMTALNIAYEEEEKRSLSRFYLIAFTITAAAVLLALVALAATATVQALDRLIPPLSGTSTLAVGKAGLYILIALIAAAVAATLYRYGPSREDARWQWLTPGSIFTAAVWLALTNGFGFYVTRLTDYNAIYGSIAAVIMLLTWMYLSAYVFLFGAELNAELEHQTAIDSTTGRPEPLGERGAWAADHVAGVTDDGTSDGPSLGEAGPPSPAEEPVKRQEEAAAPPRAE</sequence>
<dbReference type="PANTHER" id="PTHR30213:SF0">
    <property type="entry name" value="UPF0761 MEMBRANE PROTEIN YIHY"/>
    <property type="match status" value="1"/>
</dbReference>
<evidence type="ECO:0000256" key="1">
    <source>
        <dbReference type="ARBA" id="ARBA00004651"/>
    </source>
</evidence>
<feature type="region of interest" description="Disordered" evidence="6">
    <location>
        <begin position="269"/>
        <end position="329"/>
    </location>
</feature>